<comment type="cofactor">
    <cofactor evidence="1">
        <name>FAD</name>
        <dbReference type="ChEBI" id="CHEBI:57692"/>
    </cofactor>
</comment>
<organism evidence="7 8">
    <name type="scientific">Companilactobacillus huachuanensis</name>
    <dbReference type="NCBI Taxonomy" id="2559914"/>
    <lineage>
        <taxon>Bacteria</taxon>
        <taxon>Bacillati</taxon>
        <taxon>Bacillota</taxon>
        <taxon>Bacilli</taxon>
        <taxon>Lactobacillales</taxon>
        <taxon>Lactobacillaceae</taxon>
        <taxon>Companilactobacillus</taxon>
    </lineage>
</organism>
<dbReference type="SUPFAM" id="SSF55424">
    <property type="entry name" value="FAD/NAD-linked reductases, dimerisation (C-terminal) domain"/>
    <property type="match status" value="1"/>
</dbReference>
<dbReference type="Pfam" id="PF07992">
    <property type="entry name" value="Pyr_redox_2"/>
    <property type="match status" value="1"/>
</dbReference>
<comment type="caution">
    <text evidence="7">The sequence shown here is derived from an EMBL/GenBank/DDBJ whole genome shotgun (WGS) entry which is preliminary data.</text>
</comment>
<evidence type="ECO:0000256" key="3">
    <source>
        <dbReference type="ARBA" id="ARBA00022630"/>
    </source>
</evidence>
<evidence type="ECO:0000256" key="2">
    <source>
        <dbReference type="ARBA" id="ARBA00007532"/>
    </source>
</evidence>
<keyword evidence="8" id="KW-1185">Reference proteome</keyword>
<dbReference type="Proteomes" id="UP001596288">
    <property type="component" value="Unassembled WGS sequence"/>
</dbReference>
<dbReference type="InterPro" id="IPR016156">
    <property type="entry name" value="FAD/NAD-linked_Rdtase_dimer_sf"/>
</dbReference>
<dbReference type="EC" id="1.-.-.-" evidence="7"/>
<name>A0ABW1RKV1_9LACO</name>
<dbReference type="InterPro" id="IPR001100">
    <property type="entry name" value="Pyr_nuc-diS_OxRdtase"/>
</dbReference>
<dbReference type="InterPro" id="IPR023753">
    <property type="entry name" value="FAD/NAD-binding_dom"/>
</dbReference>
<dbReference type="PRINTS" id="PR00411">
    <property type="entry name" value="PNDRDTASEI"/>
</dbReference>
<gene>
    <name evidence="7" type="ORF">ACFQAV_07800</name>
</gene>
<dbReference type="RefSeq" id="WP_137610229.1">
    <property type="nucleotide sequence ID" value="NZ_BJDF01000001.1"/>
</dbReference>
<protein>
    <submittedName>
        <fullName evidence="7">Dihydrolipoyl dehydrogenase family protein</fullName>
        <ecNumber evidence="7">1.-.-.-</ecNumber>
    </submittedName>
</protein>
<keyword evidence="3" id="KW-0285">Flavoprotein</keyword>
<accession>A0ABW1RKV1</accession>
<feature type="domain" description="FAD/NAD(P)-binding" evidence="6">
    <location>
        <begin position="6"/>
        <end position="314"/>
    </location>
</feature>
<reference evidence="8" key="1">
    <citation type="journal article" date="2019" name="Int. J. Syst. Evol. Microbiol.">
        <title>The Global Catalogue of Microorganisms (GCM) 10K type strain sequencing project: providing services to taxonomists for standard genome sequencing and annotation.</title>
        <authorList>
            <consortium name="The Broad Institute Genomics Platform"/>
            <consortium name="The Broad Institute Genome Sequencing Center for Infectious Disease"/>
            <person name="Wu L."/>
            <person name="Ma J."/>
        </authorList>
    </citation>
    <scope>NUCLEOTIDE SEQUENCE [LARGE SCALE GENOMIC DNA]</scope>
    <source>
        <strain evidence="8">CCM 8927</strain>
    </source>
</reference>
<dbReference type="Gene3D" id="3.50.50.60">
    <property type="entry name" value="FAD/NAD(P)-binding domain"/>
    <property type="match status" value="1"/>
</dbReference>
<dbReference type="PIRSF" id="PIRSF000350">
    <property type="entry name" value="Mercury_reductase_MerA"/>
    <property type="match status" value="1"/>
</dbReference>
<evidence type="ECO:0000256" key="1">
    <source>
        <dbReference type="ARBA" id="ARBA00001974"/>
    </source>
</evidence>
<proteinExistence type="inferred from homology"/>
<keyword evidence="4" id="KW-0274">FAD</keyword>
<keyword evidence="7" id="KW-0560">Oxidoreductase</keyword>
<dbReference type="SUPFAM" id="SSF51905">
    <property type="entry name" value="FAD/NAD(P)-binding domain"/>
    <property type="match status" value="1"/>
</dbReference>
<dbReference type="PRINTS" id="PR00368">
    <property type="entry name" value="FADPNR"/>
</dbReference>
<evidence type="ECO:0000313" key="7">
    <source>
        <dbReference type="EMBL" id="MFC6176741.1"/>
    </source>
</evidence>
<dbReference type="InterPro" id="IPR036188">
    <property type="entry name" value="FAD/NAD-bd_sf"/>
</dbReference>
<dbReference type="EMBL" id="JBHSSF010000019">
    <property type="protein sequence ID" value="MFC6176741.1"/>
    <property type="molecule type" value="Genomic_DNA"/>
</dbReference>
<evidence type="ECO:0000256" key="4">
    <source>
        <dbReference type="ARBA" id="ARBA00022827"/>
    </source>
</evidence>
<dbReference type="PANTHER" id="PTHR43014:SF5">
    <property type="entry name" value="GLUTATHIONE REDUCTASE (NADPH)"/>
    <property type="match status" value="1"/>
</dbReference>
<evidence type="ECO:0000259" key="6">
    <source>
        <dbReference type="Pfam" id="PF07992"/>
    </source>
</evidence>
<sequence>MVKYDYDVLYIGAGHATFDGAAPLAKTGVKVGVIESGLIGGTCPNRGCNAKITLDEPVKIVREAERMGDVFEGDLKINWTQNIVHKQEIIENLPQELTKRLENSGATIIKGHATFKNNHTVVVDNMREITAEKIVITTGLRPHRLNILGTELAHDSEEFMNLKKLPEKIVIVGSGYIGMEFATMANAAGAQVTVMLHSDKVLRNFYQPYVKMVVDDLGRRGVKFIENSRVQSFEKIGTNYQVNYGDNQKLTTDWILDATGRIPNLDKLDLDNIGIKYDKTGVFVNNYLQTNIDNIYAAGDIVANNLPKVTPAAYFESKYLMQLFSGQTTEPIDMPIVPSVVFTSPRIAKAGISVEEAEKKGYQVSENDLENYWYYKVDKETIAQSKQIHDEAGHLVGVTEISDQAQDAVNALLPAIEFKLDPQQIGRLTSLFPTIGYAAWHRA</sequence>
<evidence type="ECO:0000313" key="8">
    <source>
        <dbReference type="Proteomes" id="UP001596288"/>
    </source>
</evidence>
<dbReference type="PANTHER" id="PTHR43014">
    <property type="entry name" value="MERCURIC REDUCTASE"/>
    <property type="match status" value="1"/>
</dbReference>
<dbReference type="Pfam" id="PF02852">
    <property type="entry name" value="Pyr_redox_dim"/>
    <property type="match status" value="1"/>
</dbReference>
<dbReference type="InterPro" id="IPR004099">
    <property type="entry name" value="Pyr_nucl-diS_OxRdtase_dimer"/>
</dbReference>
<comment type="similarity">
    <text evidence="2">Belongs to the class-I pyridine nucleotide-disulfide oxidoreductase family.</text>
</comment>
<evidence type="ECO:0000259" key="5">
    <source>
        <dbReference type="Pfam" id="PF02852"/>
    </source>
</evidence>
<feature type="domain" description="Pyridine nucleotide-disulphide oxidoreductase dimerisation" evidence="5">
    <location>
        <begin position="337"/>
        <end position="436"/>
    </location>
</feature>
<dbReference type="GO" id="GO:0016491">
    <property type="term" value="F:oxidoreductase activity"/>
    <property type="evidence" value="ECO:0007669"/>
    <property type="project" value="UniProtKB-KW"/>
</dbReference>